<dbReference type="SMART" id="SM00822">
    <property type="entry name" value="PKS_KR"/>
    <property type="match status" value="1"/>
</dbReference>
<dbReference type="InterPro" id="IPR036291">
    <property type="entry name" value="NAD(P)-bd_dom_sf"/>
</dbReference>
<reference evidence="3 4" key="1">
    <citation type="submission" date="2024-09" db="EMBL/GenBank/DDBJ databases">
        <authorList>
            <person name="Sun Q."/>
            <person name="Mori K."/>
        </authorList>
    </citation>
    <scope>NUCLEOTIDE SEQUENCE [LARGE SCALE GENOMIC DNA]</scope>
    <source>
        <strain evidence="3 4">JCM 3028</strain>
    </source>
</reference>
<dbReference type="EMBL" id="JBHMBS010000136">
    <property type="protein sequence ID" value="MFB9682527.1"/>
    <property type="molecule type" value="Genomic_DNA"/>
</dbReference>
<dbReference type="Gene3D" id="3.40.50.720">
    <property type="entry name" value="NAD(P)-binding Rossmann-like Domain"/>
    <property type="match status" value="1"/>
</dbReference>
<dbReference type="InterPro" id="IPR057326">
    <property type="entry name" value="KR_dom"/>
</dbReference>
<comment type="caution">
    <text evidence="3">The sequence shown here is derived from an EMBL/GenBank/DDBJ whole genome shotgun (WGS) entry which is preliminary data.</text>
</comment>
<sequence length="231" mass="23524">MLVEVSAGVHEVLGLVQGWLAEERFASSRLVVVTRGAVAVSEAEDVDPVRAAVWGLVRAAQAEQPGRFVLLDVDTESLDEGTVGQALASGEAQVAVRAGAVWIPRLVRTVVAPVEEDRAPVFGPQGTVLVTGGTGGLGALAARHLVTAYGVRQLLLVSRRGAQAPGAAELVAELTELGATVEVAACDVGDREALAGLIAGIPAGQPLSGVVHAAGVLDDGVITALTPERLD</sequence>
<feature type="domain" description="Ketoreductase" evidence="2">
    <location>
        <begin position="126"/>
        <end position="231"/>
    </location>
</feature>
<keyword evidence="1" id="KW-0808">Transferase</keyword>
<protein>
    <submittedName>
        <fullName evidence="3">SDR family NAD(P)-dependent oxidoreductase</fullName>
    </submittedName>
</protein>
<dbReference type="Proteomes" id="UP001589610">
    <property type="component" value="Unassembled WGS sequence"/>
</dbReference>
<evidence type="ECO:0000259" key="2">
    <source>
        <dbReference type="SMART" id="SM00822"/>
    </source>
</evidence>
<evidence type="ECO:0000313" key="4">
    <source>
        <dbReference type="Proteomes" id="UP001589610"/>
    </source>
</evidence>
<gene>
    <name evidence="3" type="ORF">ACFFRH_44330</name>
</gene>
<dbReference type="Pfam" id="PF22953">
    <property type="entry name" value="SpnB_Rossmann"/>
    <property type="match status" value="1"/>
</dbReference>
<feature type="non-terminal residue" evidence="3">
    <location>
        <position position="231"/>
    </location>
</feature>
<dbReference type="PANTHER" id="PTHR43775:SF51">
    <property type="entry name" value="INACTIVE PHENOLPHTHIOCEROL SYNTHESIS POLYKETIDE SYNTHASE TYPE I PKS1-RELATED"/>
    <property type="match status" value="1"/>
</dbReference>
<accession>A0ABV5TTV6</accession>
<dbReference type="SUPFAM" id="SSF51735">
    <property type="entry name" value="NAD(P)-binding Rossmann-fold domains"/>
    <property type="match status" value="2"/>
</dbReference>
<dbReference type="InterPro" id="IPR013968">
    <property type="entry name" value="PKS_KR"/>
</dbReference>
<dbReference type="InterPro" id="IPR050091">
    <property type="entry name" value="PKS_NRPS_Biosynth_Enz"/>
</dbReference>
<organism evidence="3 4">
    <name type="scientific">Streptosporangium vulgare</name>
    <dbReference type="NCBI Taxonomy" id="46190"/>
    <lineage>
        <taxon>Bacteria</taxon>
        <taxon>Bacillati</taxon>
        <taxon>Actinomycetota</taxon>
        <taxon>Actinomycetes</taxon>
        <taxon>Streptosporangiales</taxon>
        <taxon>Streptosporangiaceae</taxon>
        <taxon>Streptosporangium</taxon>
    </lineage>
</organism>
<evidence type="ECO:0000256" key="1">
    <source>
        <dbReference type="ARBA" id="ARBA00022679"/>
    </source>
</evidence>
<dbReference type="Pfam" id="PF08659">
    <property type="entry name" value="KR"/>
    <property type="match status" value="1"/>
</dbReference>
<dbReference type="PANTHER" id="PTHR43775">
    <property type="entry name" value="FATTY ACID SYNTHASE"/>
    <property type="match status" value="1"/>
</dbReference>
<name>A0ABV5TTV6_9ACTN</name>
<evidence type="ECO:0000313" key="3">
    <source>
        <dbReference type="EMBL" id="MFB9682527.1"/>
    </source>
</evidence>
<dbReference type="InterPro" id="IPR055123">
    <property type="entry name" value="SpnB-like_Rossmann"/>
</dbReference>
<proteinExistence type="predicted"/>
<keyword evidence="4" id="KW-1185">Reference proteome</keyword>